<keyword evidence="2" id="KW-1185">Reference proteome</keyword>
<evidence type="ECO:0008006" key="3">
    <source>
        <dbReference type="Google" id="ProtNLM"/>
    </source>
</evidence>
<dbReference type="Pfam" id="PF14105">
    <property type="entry name" value="DUF4278"/>
    <property type="match status" value="1"/>
</dbReference>
<dbReference type="HOGENOM" id="CLU_151190_0_0_3"/>
<gene>
    <name evidence="1" type="ordered locus">cce_2638</name>
</gene>
<reference evidence="1 2" key="1">
    <citation type="journal article" date="2008" name="Proc. Natl. Acad. Sci. U.S.A.">
        <title>The genome of Cyanothece 51142, a unicellular diazotrophic cyanobacterium important in the marine nitrogen cycle.</title>
        <authorList>
            <person name="Welsh E.A."/>
            <person name="Liberton M."/>
            <person name="Stoeckel J."/>
            <person name="Loh T."/>
            <person name="Elvitigala T."/>
            <person name="Wang C."/>
            <person name="Wollam A."/>
            <person name="Fulton R.S."/>
            <person name="Clifton S.W."/>
            <person name="Jacobs J.M."/>
            <person name="Aurora R."/>
            <person name="Ghosh B.K."/>
            <person name="Sherman L.A."/>
            <person name="Smith R.D."/>
            <person name="Wilson R.K."/>
            <person name="Pakrasi H.B."/>
        </authorList>
    </citation>
    <scope>NUCLEOTIDE SEQUENCE [LARGE SCALE GENOMIC DNA]</scope>
    <source>
        <strain evidence="2">ATCC 51142 / BH68</strain>
    </source>
</reference>
<dbReference type="AlphaFoldDB" id="B1WT64"/>
<organism evidence="1 2">
    <name type="scientific">Crocosphaera subtropica (strain ATCC 51142 / BH68)</name>
    <name type="common">Cyanothece sp. (strain ATCC 51142)</name>
    <dbReference type="NCBI Taxonomy" id="43989"/>
    <lineage>
        <taxon>Bacteria</taxon>
        <taxon>Bacillati</taxon>
        <taxon>Cyanobacteriota</taxon>
        <taxon>Cyanophyceae</taxon>
        <taxon>Oscillatoriophycideae</taxon>
        <taxon>Chroococcales</taxon>
        <taxon>Aphanothecaceae</taxon>
        <taxon>Crocosphaera</taxon>
        <taxon>Crocosphaera subtropica</taxon>
    </lineage>
</organism>
<dbReference type="Proteomes" id="UP000001203">
    <property type="component" value="Chromosome circular"/>
</dbReference>
<accession>B1WT64</accession>
<proteinExistence type="predicted"/>
<evidence type="ECO:0000313" key="2">
    <source>
        <dbReference type="Proteomes" id="UP000001203"/>
    </source>
</evidence>
<name>B1WT64_CROS5</name>
<dbReference type="InterPro" id="IPR025458">
    <property type="entry name" value="DUF4278"/>
</dbReference>
<dbReference type="KEGG" id="cyt:cce_2638"/>
<dbReference type="RefSeq" id="WP_009544672.1">
    <property type="nucleotide sequence ID" value="NC_010546.1"/>
</dbReference>
<evidence type="ECO:0000313" key="1">
    <source>
        <dbReference type="EMBL" id="ACB51986.1"/>
    </source>
</evidence>
<dbReference type="OrthoDB" id="515032at2"/>
<protein>
    <recommendedName>
        <fullName evidence="3">DUF4278 domain-containing protein</fullName>
    </recommendedName>
</protein>
<sequence>MQLTYRGVSYDYNPPTVELASTSSQEHDWRFRNHHNSVTLQPNANLTWRGVKYDNNPTSDDAIKEKSRWLILRRQQKQIDRADSMSLRLAEELGLG</sequence>
<dbReference type="EMBL" id="CP000806">
    <property type="protein sequence ID" value="ACB51986.1"/>
    <property type="molecule type" value="Genomic_DNA"/>
</dbReference>